<keyword evidence="3" id="KW-0813">Transport</keyword>
<evidence type="ECO:0000256" key="10">
    <source>
        <dbReference type="SAM" id="MobiDB-lite"/>
    </source>
</evidence>
<feature type="region of interest" description="Disordered" evidence="10">
    <location>
        <begin position="113"/>
        <end position="145"/>
    </location>
</feature>
<protein>
    <submittedName>
        <fullName evidence="13">TonB family protein</fullName>
    </submittedName>
</protein>
<dbReference type="EMBL" id="CM001403">
    <property type="protein sequence ID" value="EHQ26764.1"/>
    <property type="molecule type" value="Genomic_DNA"/>
</dbReference>
<comment type="subcellular location">
    <subcellularLocation>
        <location evidence="1">Cell inner membrane</location>
        <topology evidence="1">Single-pass membrane protein</topology>
        <orientation evidence="1">Periplasmic side</orientation>
    </subcellularLocation>
</comment>
<dbReference type="InterPro" id="IPR006260">
    <property type="entry name" value="TonB/TolA_C"/>
</dbReference>
<dbReference type="GO" id="GO:0015031">
    <property type="term" value="P:protein transport"/>
    <property type="evidence" value="ECO:0007669"/>
    <property type="project" value="UniProtKB-KW"/>
</dbReference>
<evidence type="ECO:0000256" key="6">
    <source>
        <dbReference type="ARBA" id="ARBA00022692"/>
    </source>
</evidence>
<feature type="domain" description="TonB C-terminal" evidence="12">
    <location>
        <begin position="183"/>
        <end position="275"/>
    </location>
</feature>
<keyword evidence="7" id="KW-0653">Protein transport</keyword>
<sequence>MLGSNIDIMRSQWIDVVFKDRNQAYGAYELRRENSRNTNKALLIAASVFVLVLSVPTIVNIISGFIPKADPPYRSIEVNITPPPPIEQQITPPPVQQKIVQSQHDMVRFPPPIVKPDNEARDEPPTDTKLIDTDPGPQTMKGNPGADIVIDEKVGPKVMEGVTEASDEKTIFITTEVNPSFPGGEAAFGKFLQNHIRYPAIAKENGVQGRAFIQFVVERDGSLTDMKILRDPGSGLGEEAVRVLKSSPHWSPGIQNGRPVRVQYTVPVNFSLAAD</sequence>
<dbReference type="RefSeq" id="WP_008506941.1">
    <property type="nucleotide sequence ID" value="NZ_CM001403.1"/>
</dbReference>
<dbReference type="STRING" id="714943.Mucpa_2650"/>
<keyword evidence="5" id="KW-0997">Cell inner membrane</keyword>
<keyword evidence="8 11" id="KW-1133">Transmembrane helix</keyword>
<dbReference type="SUPFAM" id="SSF74653">
    <property type="entry name" value="TolA/TonB C-terminal domain"/>
    <property type="match status" value="1"/>
</dbReference>
<reference evidence="13" key="1">
    <citation type="submission" date="2011-09" db="EMBL/GenBank/DDBJ databases">
        <title>The permanent draft genome of Mucilaginibacter paludis DSM 18603.</title>
        <authorList>
            <consortium name="US DOE Joint Genome Institute (JGI-PGF)"/>
            <person name="Lucas S."/>
            <person name="Han J."/>
            <person name="Lapidus A."/>
            <person name="Bruce D."/>
            <person name="Goodwin L."/>
            <person name="Pitluck S."/>
            <person name="Peters L."/>
            <person name="Kyrpides N."/>
            <person name="Mavromatis K."/>
            <person name="Ivanova N."/>
            <person name="Mikhailova N."/>
            <person name="Held B."/>
            <person name="Detter J.C."/>
            <person name="Tapia R."/>
            <person name="Han C."/>
            <person name="Land M."/>
            <person name="Hauser L."/>
            <person name="Markowitz V."/>
            <person name="Cheng J.-F."/>
            <person name="Hugenholtz P."/>
            <person name="Woyke T."/>
            <person name="Wu D."/>
            <person name="Tindall B."/>
            <person name="Brambilla E."/>
            <person name="Klenk H.-P."/>
            <person name="Eisen J.A."/>
        </authorList>
    </citation>
    <scope>NUCLEOTIDE SEQUENCE [LARGE SCALE GENOMIC DNA]</scope>
    <source>
        <strain evidence="13">DSM 18603</strain>
    </source>
</reference>
<dbReference type="NCBIfam" id="TIGR01352">
    <property type="entry name" value="tonB_Cterm"/>
    <property type="match status" value="1"/>
</dbReference>
<dbReference type="eggNOG" id="COG0810">
    <property type="taxonomic scope" value="Bacteria"/>
</dbReference>
<comment type="similarity">
    <text evidence="2">Belongs to the TonB family.</text>
</comment>
<keyword evidence="4" id="KW-1003">Cell membrane</keyword>
<name>H1Y4I0_9SPHI</name>
<dbReference type="Pfam" id="PF03544">
    <property type="entry name" value="TonB_C"/>
    <property type="match status" value="1"/>
</dbReference>
<feature type="compositionally biased region" description="Basic and acidic residues" evidence="10">
    <location>
        <begin position="116"/>
        <end position="132"/>
    </location>
</feature>
<evidence type="ECO:0000256" key="11">
    <source>
        <dbReference type="SAM" id="Phobius"/>
    </source>
</evidence>
<dbReference type="GO" id="GO:0098797">
    <property type="term" value="C:plasma membrane protein complex"/>
    <property type="evidence" value="ECO:0007669"/>
    <property type="project" value="TreeGrafter"/>
</dbReference>
<evidence type="ECO:0000256" key="1">
    <source>
        <dbReference type="ARBA" id="ARBA00004383"/>
    </source>
</evidence>
<dbReference type="Gene3D" id="3.30.1150.10">
    <property type="match status" value="1"/>
</dbReference>
<evidence type="ECO:0000256" key="9">
    <source>
        <dbReference type="ARBA" id="ARBA00023136"/>
    </source>
</evidence>
<evidence type="ECO:0000313" key="14">
    <source>
        <dbReference type="Proteomes" id="UP000002774"/>
    </source>
</evidence>
<dbReference type="GO" id="GO:0031992">
    <property type="term" value="F:energy transducer activity"/>
    <property type="evidence" value="ECO:0007669"/>
    <property type="project" value="TreeGrafter"/>
</dbReference>
<dbReference type="InterPro" id="IPR051045">
    <property type="entry name" value="TonB-dependent_transducer"/>
</dbReference>
<dbReference type="OrthoDB" id="649093at2"/>
<dbReference type="InterPro" id="IPR037682">
    <property type="entry name" value="TonB_C"/>
</dbReference>
<organism evidence="13 14">
    <name type="scientific">Mucilaginibacter paludis DSM 18603</name>
    <dbReference type="NCBI Taxonomy" id="714943"/>
    <lineage>
        <taxon>Bacteria</taxon>
        <taxon>Pseudomonadati</taxon>
        <taxon>Bacteroidota</taxon>
        <taxon>Sphingobacteriia</taxon>
        <taxon>Sphingobacteriales</taxon>
        <taxon>Sphingobacteriaceae</taxon>
        <taxon>Mucilaginibacter</taxon>
    </lineage>
</organism>
<evidence type="ECO:0000259" key="12">
    <source>
        <dbReference type="PROSITE" id="PS52015"/>
    </source>
</evidence>
<dbReference type="Proteomes" id="UP000002774">
    <property type="component" value="Chromosome"/>
</dbReference>
<dbReference type="PANTHER" id="PTHR33446">
    <property type="entry name" value="PROTEIN TONB-RELATED"/>
    <property type="match status" value="1"/>
</dbReference>
<keyword evidence="6 11" id="KW-0812">Transmembrane</keyword>
<proteinExistence type="inferred from homology"/>
<dbReference type="AlphaFoldDB" id="H1Y4I0"/>
<evidence type="ECO:0000256" key="8">
    <source>
        <dbReference type="ARBA" id="ARBA00022989"/>
    </source>
</evidence>
<evidence type="ECO:0000256" key="3">
    <source>
        <dbReference type="ARBA" id="ARBA00022448"/>
    </source>
</evidence>
<accession>H1Y4I0</accession>
<keyword evidence="14" id="KW-1185">Reference proteome</keyword>
<dbReference type="PROSITE" id="PS52015">
    <property type="entry name" value="TONB_CTD"/>
    <property type="match status" value="1"/>
</dbReference>
<dbReference type="PANTHER" id="PTHR33446:SF2">
    <property type="entry name" value="PROTEIN TONB"/>
    <property type="match status" value="1"/>
</dbReference>
<evidence type="ECO:0000256" key="2">
    <source>
        <dbReference type="ARBA" id="ARBA00006555"/>
    </source>
</evidence>
<feature type="transmembrane region" description="Helical" evidence="11">
    <location>
        <begin position="41"/>
        <end position="66"/>
    </location>
</feature>
<evidence type="ECO:0000313" key="13">
    <source>
        <dbReference type="EMBL" id="EHQ26764.1"/>
    </source>
</evidence>
<evidence type="ECO:0000256" key="4">
    <source>
        <dbReference type="ARBA" id="ARBA00022475"/>
    </source>
</evidence>
<evidence type="ECO:0000256" key="5">
    <source>
        <dbReference type="ARBA" id="ARBA00022519"/>
    </source>
</evidence>
<evidence type="ECO:0000256" key="7">
    <source>
        <dbReference type="ARBA" id="ARBA00022927"/>
    </source>
</evidence>
<gene>
    <name evidence="13" type="ORF">Mucpa_2650</name>
</gene>
<dbReference type="HOGENOM" id="CLU_065795_0_0_10"/>
<keyword evidence="9 11" id="KW-0472">Membrane</keyword>
<dbReference type="GO" id="GO:0055085">
    <property type="term" value="P:transmembrane transport"/>
    <property type="evidence" value="ECO:0007669"/>
    <property type="project" value="InterPro"/>
</dbReference>